<evidence type="ECO:0000313" key="2">
    <source>
        <dbReference type="EMBL" id="KAL2629115.1"/>
    </source>
</evidence>
<gene>
    <name evidence="2" type="ORF">R1flu_013801</name>
</gene>
<dbReference type="Proteomes" id="UP001605036">
    <property type="component" value="Unassembled WGS sequence"/>
</dbReference>
<dbReference type="PANTHER" id="PTHR33872">
    <property type="entry name" value="DNA POLYMERASE EPSILON CATALYTIC SUBUNIT A"/>
    <property type="match status" value="1"/>
</dbReference>
<feature type="region of interest" description="Disordered" evidence="1">
    <location>
        <begin position="66"/>
        <end position="108"/>
    </location>
</feature>
<organism evidence="2 3">
    <name type="scientific">Riccia fluitans</name>
    <dbReference type="NCBI Taxonomy" id="41844"/>
    <lineage>
        <taxon>Eukaryota</taxon>
        <taxon>Viridiplantae</taxon>
        <taxon>Streptophyta</taxon>
        <taxon>Embryophyta</taxon>
        <taxon>Marchantiophyta</taxon>
        <taxon>Marchantiopsida</taxon>
        <taxon>Marchantiidae</taxon>
        <taxon>Marchantiales</taxon>
        <taxon>Ricciaceae</taxon>
        <taxon>Riccia</taxon>
    </lineage>
</organism>
<evidence type="ECO:0000313" key="3">
    <source>
        <dbReference type="Proteomes" id="UP001605036"/>
    </source>
</evidence>
<dbReference type="EMBL" id="JBHFFA010000004">
    <property type="protein sequence ID" value="KAL2629115.1"/>
    <property type="molecule type" value="Genomic_DNA"/>
</dbReference>
<feature type="region of interest" description="Disordered" evidence="1">
    <location>
        <begin position="1"/>
        <end position="31"/>
    </location>
</feature>
<comment type="caution">
    <text evidence="2">The sequence shown here is derived from an EMBL/GenBank/DDBJ whole genome shotgun (WGS) entry which is preliminary data.</text>
</comment>
<reference evidence="2 3" key="1">
    <citation type="submission" date="2024-09" db="EMBL/GenBank/DDBJ databases">
        <title>Chromosome-scale assembly of Riccia fluitans.</title>
        <authorList>
            <person name="Paukszto L."/>
            <person name="Sawicki J."/>
            <person name="Karawczyk K."/>
            <person name="Piernik-Szablinska J."/>
            <person name="Szczecinska M."/>
            <person name="Mazdziarz M."/>
        </authorList>
    </citation>
    <scope>NUCLEOTIDE SEQUENCE [LARGE SCALE GENOMIC DNA]</scope>
    <source>
        <strain evidence="2">Rf_01</strain>
        <tissue evidence="2">Aerial parts of the thallus</tissue>
    </source>
</reference>
<sequence>MGSLMAGWSTSPPSAKTALKRRTSSLTRDEVKRYWQAKASENREHLMEAHKAAFLAKIRTNKDSELLEESEDYFPGDTFSEGGSQSGSQSGSQPATPTANESRDDTFKDGWWRRSNYAFLNEPPTNETKQSSYVSQFHVVDVRAKAAEMDHGNAKHAFHTRSSLSIF</sequence>
<proteinExistence type="predicted"/>
<protein>
    <submittedName>
        <fullName evidence="2">Uncharacterized protein</fullName>
    </submittedName>
</protein>
<accession>A0ABD1YEM3</accession>
<feature type="compositionally biased region" description="Low complexity" evidence="1">
    <location>
        <begin position="82"/>
        <end position="93"/>
    </location>
</feature>
<evidence type="ECO:0000256" key="1">
    <source>
        <dbReference type="SAM" id="MobiDB-lite"/>
    </source>
</evidence>
<dbReference type="PANTHER" id="PTHR33872:SF2">
    <property type="entry name" value="DNA POLYMERASE EPSILON CATALYTIC SUBUNIT A"/>
    <property type="match status" value="1"/>
</dbReference>
<dbReference type="AlphaFoldDB" id="A0ABD1YEM3"/>
<name>A0ABD1YEM3_9MARC</name>
<keyword evidence="3" id="KW-1185">Reference proteome</keyword>